<organism evidence="1 2">
    <name type="scientific">Marinobacter vinifirmus</name>
    <dbReference type="NCBI Taxonomy" id="355591"/>
    <lineage>
        <taxon>Bacteria</taxon>
        <taxon>Pseudomonadati</taxon>
        <taxon>Pseudomonadota</taxon>
        <taxon>Gammaproteobacteria</taxon>
        <taxon>Pseudomonadales</taxon>
        <taxon>Marinobacteraceae</taxon>
        <taxon>Marinobacter</taxon>
    </lineage>
</organism>
<reference evidence="1 2" key="1">
    <citation type="submission" date="2019-07" db="EMBL/GenBank/DDBJ databases">
        <title>The pathways for chlorine oxyanion respiration interact through the shared metabolite chlorate.</title>
        <authorList>
            <person name="Barnum T.P."/>
            <person name="Cheng Y."/>
            <person name="Hill K.A."/>
            <person name="Lucas L.N."/>
            <person name="Carlson H.K."/>
            <person name="Coates J.D."/>
        </authorList>
    </citation>
    <scope>NUCLEOTIDE SEQUENCE [LARGE SCALE GENOMIC DNA]</scope>
    <source>
        <strain evidence="1">UCB</strain>
    </source>
</reference>
<dbReference type="AlphaFoldDB" id="A0A558BCB3"/>
<proteinExistence type="predicted"/>
<dbReference type="InterPro" id="IPR002763">
    <property type="entry name" value="DUF72"/>
</dbReference>
<dbReference type="SUPFAM" id="SSF117396">
    <property type="entry name" value="TM1631-like"/>
    <property type="match status" value="1"/>
</dbReference>
<dbReference type="Gene3D" id="3.20.20.410">
    <property type="entry name" value="Protein of unknown function UPF0759"/>
    <property type="match status" value="1"/>
</dbReference>
<dbReference type="RefSeq" id="WP_273133218.1">
    <property type="nucleotide sequence ID" value="NZ_VMRX01000015.1"/>
</dbReference>
<dbReference type="InterPro" id="IPR036520">
    <property type="entry name" value="UPF0759_sf"/>
</dbReference>
<evidence type="ECO:0000313" key="1">
    <source>
        <dbReference type="EMBL" id="TVT34139.1"/>
    </source>
</evidence>
<evidence type="ECO:0000313" key="2">
    <source>
        <dbReference type="Proteomes" id="UP000319142"/>
    </source>
</evidence>
<comment type="caution">
    <text evidence="1">The sequence shown here is derived from an EMBL/GenBank/DDBJ whole genome shotgun (WGS) entry which is preliminary data.</text>
</comment>
<dbReference type="Pfam" id="PF01904">
    <property type="entry name" value="DUF72"/>
    <property type="match status" value="1"/>
</dbReference>
<dbReference type="Proteomes" id="UP000319142">
    <property type="component" value="Unassembled WGS sequence"/>
</dbReference>
<dbReference type="EMBL" id="VMRX01000015">
    <property type="protein sequence ID" value="TVT34139.1"/>
    <property type="molecule type" value="Genomic_DNA"/>
</dbReference>
<dbReference type="PANTHER" id="PTHR30348">
    <property type="entry name" value="UNCHARACTERIZED PROTEIN YECE"/>
    <property type="match status" value="1"/>
</dbReference>
<gene>
    <name evidence="1" type="ORF">FHK81_07215</name>
</gene>
<protein>
    <submittedName>
        <fullName evidence="1">DUF72 domain-containing protein</fullName>
    </submittedName>
</protein>
<dbReference type="PANTHER" id="PTHR30348:SF9">
    <property type="entry name" value="UPF0759 PROTEIN YECE"/>
    <property type="match status" value="1"/>
</dbReference>
<sequence>MALPYYLGCPQWQDPNWNNQLPPGGTPLARYARVFNTVEGNTTFYASPSRDQCLQWRQQVPDSFRFLFKLPRAITHERFLTGVGDELDTFLSLIEPLNDVLGPMLLQLPAGFGPQRLDQLWHFLDTAPEFLDWTVEVRHPAFFAKGEEERALNQGLRARKLARVVLDSRALFSATPDCESTIDAQRKKPRVPVHILPSDAAPVIRYIGHPDLETNRTFLAPWVDRVAAWIEAGIQPYVFMHMPHNGHAVELAALWTELLREKLPELEALPVELTTPQIGLF</sequence>
<accession>A0A558BCB3</accession>
<name>A0A558BCB3_9GAMM</name>